<dbReference type="EMBL" id="JAINDJ010000005">
    <property type="protein sequence ID" value="KAG9447876.1"/>
    <property type="molecule type" value="Genomic_DNA"/>
</dbReference>
<proteinExistence type="predicted"/>
<dbReference type="Pfam" id="PF01107">
    <property type="entry name" value="MP"/>
    <property type="match status" value="1"/>
</dbReference>
<protein>
    <recommendedName>
        <fullName evidence="3">Peptidase A2 domain-containing protein</fullName>
    </recommendedName>
</protein>
<dbReference type="Pfam" id="PF22909">
    <property type="entry name" value="Caulimovir_coat_dom"/>
    <property type="match status" value="1"/>
</dbReference>
<dbReference type="AlphaFoldDB" id="A0AAV7EHH0"/>
<dbReference type="PANTHER" id="PTHR33054">
    <property type="entry name" value="CCHC-TYPE DOMAIN-CONTAINING PROTEIN"/>
    <property type="match status" value="1"/>
</dbReference>
<evidence type="ECO:0000313" key="2">
    <source>
        <dbReference type="Proteomes" id="UP000825729"/>
    </source>
</evidence>
<name>A0AAV7EHH0_ARIFI</name>
<accession>A0AAV7EHH0</accession>
<sequence>MASLCLKSIVDLFSKYPGSLVARKPCKSQGEARLRFWAAIEATAMVMPRSLFSSAGTTSKNASLDEYTVDVRDLTRWSLPKVPSKHIYDLGSFTLAWSHLVKTLEQTITVEETHARCLNWANSLMGVMETSLTNGPVYFNIYPDLALSMTDPHLLKALSLNLITHNYEFQRGSETIAIVYRIYYRVLNTLASHVKIASEKGKTTLVESNILSTKTAIPRTLRWDEIEFPSTWQMAEATVPQPLDNREVEQIVQDADGNVEITFAPNLRRKIPLITAGRRSTGSIPSETTSQPEMEGLTTDSFGNFQPIYNRQHWQLNTGAVIKSVFPPKEALTIQGVKGASMAIVHPVETTSTPTTTELLQAVNQLVKQGNFANLTLEAVGKQLQQMEGKINQLLAQKAAKPTYSEASTSKQVIKSPLIHPPMKLEMLPEDRTADLLEKFLEKIGSRQINTLPEKPAYQQTLPSSSQAVHVKQEHSRVSPSRLQPFDLNTEENPLVYANSYDAKVIYEWNIDNPTPKKIVAGLSGDLYGWWYNYLDEPYRNHILYAVKTDVSRAPLLDSEEKPISDAVMSLLVSIVSNFSWDPSRQTETTKYLLHNIRCRTLTDLNWYITTFRSTVMTLPDAANPYWKQRFIEGLPTQFATKVKEGLRQNPNEEVNWNALHYGHLQAACTQQGLALCNDLRLKKQLKQDHISAKTLGEFCKQFAFDPVPVNRSKDKQLSLETDCREPKTESSKYCDNHYTMPALYKRLQKQTASPTPPDLQKEIKVCKQEIQELKTAYYQLSARIEALEQPASPVLQSSPKGESSHRELQPEIIPVQKATEQNLHQMLQSIIQQKWYVLISVFIQGKLVLRNVVALVDSGVDLNCIREGVLPLHFLQPSTETLNSAC</sequence>
<gene>
    <name evidence="1" type="ORF">H6P81_014004</name>
</gene>
<reference evidence="1 2" key="1">
    <citation type="submission" date="2021-07" db="EMBL/GenBank/DDBJ databases">
        <title>The Aristolochia fimbriata genome: insights into angiosperm evolution, floral development and chemical biosynthesis.</title>
        <authorList>
            <person name="Jiao Y."/>
        </authorList>
    </citation>
    <scope>NUCLEOTIDE SEQUENCE [LARGE SCALE GENOMIC DNA]</scope>
    <source>
        <strain evidence="1">IBCAS-2021</strain>
        <tissue evidence="1">Leaf</tissue>
    </source>
</reference>
<comment type="caution">
    <text evidence="1">The sequence shown here is derived from an EMBL/GenBank/DDBJ whole genome shotgun (WGS) entry which is preliminary data.</text>
</comment>
<dbReference type="PANTHER" id="PTHR33054:SF9">
    <property type="entry name" value="CCHC-TYPE DOMAIN-CONTAINING PROTEIN"/>
    <property type="match status" value="1"/>
</dbReference>
<organism evidence="1 2">
    <name type="scientific">Aristolochia fimbriata</name>
    <name type="common">White veined hardy Dutchman's pipe vine</name>
    <dbReference type="NCBI Taxonomy" id="158543"/>
    <lineage>
        <taxon>Eukaryota</taxon>
        <taxon>Viridiplantae</taxon>
        <taxon>Streptophyta</taxon>
        <taxon>Embryophyta</taxon>
        <taxon>Tracheophyta</taxon>
        <taxon>Spermatophyta</taxon>
        <taxon>Magnoliopsida</taxon>
        <taxon>Magnoliidae</taxon>
        <taxon>Piperales</taxon>
        <taxon>Aristolochiaceae</taxon>
        <taxon>Aristolochia</taxon>
    </lineage>
</organism>
<dbReference type="Proteomes" id="UP000825729">
    <property type="component" value="Unassembled WGS sequence"/>
</dbReference>
<evidence type="ECO:0008006" key="3">
    <source>
        <dbReference type="Google" id="ProtNLM"/>
    </source>
</evidence>
<dbReference type="InterPro" id="IPR028919">
    <property type="entry name" value="Viral_movement"/>
</dbReference>
<evidence type="ECO:0000313" key="1">
    <source>
        <dbReference type="EMBL" id="KAG9447876.1"/>
    </source>
</evidence>
<keyword evidence="2" id="KW-1185">Reference proteome</keyword>